<keyword evidence="5" id="KW-1185">Reference proteome</keyword>
<dbReference type="InterPro" id="IPR013517">
    <property type="entry name" value="FG-GAP"/>
</dbReference>
<organism evidence="4 5">
    <name type="scientific">Monosiga brevicollis</name>
    <name type="common">Choanoflagellate</name>
    <dbReference type="NCBI Taxonomy" id="81824"/>
    <lineage>
        <taxon>Eukaryota</taxon>
        <taxon>Choanoflagellata</taxon>
        <taxon>Craspedida</taxon>
        <taxon>Salpingoecidae</taxon>
        <taxon>Monosiga</taxon>
    </lineage>
</organism>
<proteinExistence type="predicted"/>
<name>A9V0R5_MONBE</name>
<evidence type="ECO:0000256" key="1">
    <source>
        <dbReference type="ARBA" id="ARBA00022729"/>
    </source>
</evidence>
<dbReference type="RefSeq" id="XP_001746294.1">
    <property type="nucleotide sequence ID" value="XM_001746242.1"/>
</dbReference>
<dbReference type="SUPFAM" id="SSF69318">
    <property type="entry name" value="Integrin alpha N-terminal domain"/>
    <property type="match status" value="1"/>
</dbReference>
<dbReference type="EMBL" id="CH991553">
    <property type="protein sequence ID" value="EDQ88681.1"/>
    <property type="molecule type" value="Genomic_DNA"/>
</dbReference>
<dbReference type="KEGG" id="mbr:MONBRDRAFT_8665"/>
<feature type="coiled-coil region" evidence="2">
    <location>
        <begin position="262"/>
        <end position="293"/>
    </location>
</feature>
<sequence>MPPLGHSTQRWAAPAQLARVAAVLLLVLPGTQAVRPTISTDQGIVDMTAPTRIQTTLRDGTKPLQLEDAAITLEAPSIDMTTITTTLDSATLALAVDNGQETASLTYASHADTHSQATMNLETTGEARMQANSITLQATSASASSEALRVTGGQVGLIADNLHIVGESPRIIRASNSIALSDMGENAGLHVNSEQVGVRASNVAINAATTLELQGQKAELRTSDAARAVTVASDGIQITSTGDVLLQGALNTLNVTHLAVLLRSMRADVDALKQQLNATRDQLTQRAAQTQSSSNNIEALMSSISSLLGTEDTHLSTEINQLNSQLTAAEQAQTLVVNNADANLDQELSGLESRAAQVSRAFPSLEDAIDTAFDSVEAEYDRIGDVLDDRVDSVADIIDDLERDLEDRLDDVADEAVDVREDVADAIEDVKDDAQEFSEDLGQAQQDLASAVGDMVGDLSSAAADRAEVSAEVSTSYRSAQVASANVADSASDTGALKQAIANLDIPDAAMVARLRLRGKQVLSDVNGTKELVMMAANQNNAMTSRVPNWEMETSDLFGAGCDFNGTTLACGAPNYGTYGSVLVYTVDLEKMTATLVQTIAQPTNILTVYTTSNYFGWSVALSANFLAVGAPLLEASSSYSNSGGVFLFRRNSVSNLFEAVAGYQLSSTSHACGRSLALGEYSLSSAVIQMACSGSTPYLRSVRYSGSSIMTLYSTLSTGSAGSSYYGYYDRQMDSASNYVIVGDTYYSSYSGRASVYLRASTSSTSVLTYLYPATSQSSQYCGFSAATDGDYFVFGCPYYDTTFSQEGLVVIYKRTGSSFSRTQVLRSALPTYVANMYYGMTVSVNGGKIFVAAPGELANLGQVYRYGLNGGSTFELERVFTGALPSEYLGYHTLIGFPSGDGFFAGYYSFNSSRGIVSMYNNIQLF</sequence>
<evidence type="ECO:0000256" key="2">
    <source>
        <dbReference type="SAM" id="Coils"/>
    </source>
</evidence>
<feature type="signal peptide" evidence="3">
    <location>
        <begin position="1"/>
        <end position="33"/>
    </location>
</feature>
<dbReference type="Proteomes" id="UP000001357">
    <property type="component" value="Unassembled WGS sequence"/>
</dbReference>
<feature type="coiled-coil region" evidence="2">
    <location>
        <begin position="402"/>
        <end position="447"/>
    </location>
</feature>
<dbReference type="PANTHER" id="PTHR36220">
    <property type="entry name" value="UNNAMED PRODUCT"/>
    <property type="match status" value="1"/>
</dbReference>
<keyword evidence="1 3" id="KW-0732">Signal</keyword>
<gene>
    <name evidence="4" type="ORF">MONBRDRAFT_8665</name>
</gene>
<dbReference type="GeneID" id="5891619"/>
<accession>A9V0R5</accession>
<dbReference type="Gene3D" id="1.20.120.20">
    <property type="entry name" value="Apolipoprotein"/>
    <property type="match status" value="1"/>
</dbReference>
<dbReference type="PANTHER" id="PTHR36220:SF1">
    <property type="entry name" value="GAMMA TUBULIN COMPLEX COMPONENT C-TERMINAL DOMAIN-CONTAINING PROTEIN"/>
    <property type="match status" value="1"/>
</dbReference>
<feature type="chain" id="PRO_5002745140" evidence="3">
    <location>
        <begin position="34"/>
        <end position="928"/>
    </location>
</feature>
<dbReference type="STRING" id="81824.A9V0R5"/>
<keyword evidence="2" id="KW-0175">Coiled coil</keyword>
<dbReference type="Pfam" id="PF14312">
    <property type="entry name" value="FG-GAP_2"/>
    <property type="match status" value="1"/>
</dbReference>
<dbReference type="AlphaFoldDB" id="A9V0R5"/>
<evidence type="ECO:0000256" key="3">
    <source>
        <dbReference type="SAM" id="SignalP"/>
    </source>
</evidence>
<dbReference type="InParanoid" id="A9V0R5"/>
<dbReference type="InterPro" id="IPR028994">
    <property type="entry name" value="Integrin_alpha_N"/>
</dbReference>
<evidence type="ECO:0000313" key="5">
    <source>
        <dbReference type="Proteomes" id="UP000001357"/>
    </source>
</evidence>
<reference evidence="4 5" key="1">
    <citation type="journal article" date="2008" name="Nature">
        <title>The genome of the choanoflagellate Monosiga brevicollis and the origin of metazoans.</title>
        <authorList>
            <consortium name="JGI Sequencing"/>
            <person name="King N."/>
            <person name="Westbrook M.J."/>
            <person name="Young S.L."/>
            <person name="Kuo A."/>
            <person name="Abedin M."/>
            <person name="Chapman J."/>
            <person name="Fairclough S."/>
            <person name="Hellsten U."/>
            <person name="Isogai Y."/>
            <person name="Letunic I."/>
            <person name="Marr M."/>
            <person name="Pincus D."/>
            <person name="Putnam N."/>
            <person name="Rokas A."/>
            <person name="Wright K.J."/>
            <person name="Zuzow R."/>
            <person name="Dirks W."/>
            <person name="Good M."/>
            <person name="Goodstein D."/>
            <person name="Lemons D."/>
            <person name="Li W."/>
            <person name="Lyons J.B."/>
            <person name="Morris A."/>
            <person name="Nichols S."/>
            <person name="Richter D.J."/>
            <person name="Salamov A."/>
            <person name="Bork P."/>
            <person name="Lim W.A."/>
            <person name="Manning G."/>
            <person name="Miller W.T."/>
            <person name="McGinnis W."/>
            <person name="Shapiro H."/>
            <person name="Tjian R."/>
            <person name="Grigoriev I.V."/>
            <person name="Rokhsar D."/>
        </authorList>
    </citation>
    <scope>NUCLEOTIDE SEQUENCE [LARGE SCALE GENOMIC DNA]</scope>
    <source>
        <strain evidence="5">MX1 / ATCC 50154</strain>
    </source>
</reference>
<protein>
    <submittedName>
        <fullName evidence="4">Uncharacterized protein</fullName>
    </submittedName>
</protein>
<evidence type="ECO:0000313" key="4">
    <source>
        <dbReference type="EMBL" id="EDQ88681.1"/>
    </source>
</evidence>
<dbReference type="Gene3D" id="2.130.10.130">
    <property type="entry name" value="Integrin alpha, N-terminal"/>
    <property type="match status" value="1"/>
</dbReference>